<keyword evidence="1" id="KW-1185">Reference proteome</keyword>
<dbReference type="Proteomes" id="UP000189701">
    <property type="component" value="Unplaced"/>
</dbReference>
<protein>
    <submittedName>
        <fullName evidence="2">Uncharacterized protein LOC104224225</fullName>
    </submittedName>
</protein>
<dbReference type="RefSeq" id="XP_009774130.1">
    <property type="nucleotide sequence ID" value="XM_009775828.1"/>
</dbReference>
<reference evidence="1" key="1">
    <citation type="journal article" date="2013" name="Genome Biol.">
        <title>Reference genomes and transcriptomes of Nicotiana sylvestris and Nicotiana tomentosiformis.</title>
        <authorList>
            <person name="Sierro N."/>
            <person name="Battey J.N."/>
            <person name="Ouadi S."/>
            <person name="Bovet L."/>
            <person name="Goepfert S."/>
            <person name="Bakaher N."/>
            <person name="Peitsch M.C."/>
            <person name="Ivanov N.V."/>
        </authorList>
    </citation>
    <scope>NUCLEOTIDE SEQUENCE [LARGE SCALE GENOMIC DNA]</scope>
</reference>
<organism evidence="1 2">
    <name type="scientific">Nicotiana sylvestris</name>
    <name type="common">Wood tobacco</name>
    <name type="synonym">South American tobacco</name>
    <dbReference type="NCBI Taxonomy" id="4096"/>
    <lineage>
        <taxon>Eukaryota</taxon>
        <taxon>Viridiplantae</taxon>
        <taxon>Streptophyta</taxon>
        <taxon>Embryophyta</taxon>
        <taxon>Tracheophyta</taxon>
        <taxon>Spermatophyta</taxon>
        <taxon>Magnoliopsida</taxon>
        <taxon>eudicotyledons</taxon>
        <taxon>Gunneridae</taxon>
        <taxon>Pentapetalae</taxon>
        <taxon>asterids</taxon>
        <taxon>lamiids</taxon>
        <taxon>Solanales</taxon>
        <taxon>Solanaceae</taxon>
        <taxon>Nicotianoideae</taxon>
        <taxon>Nicotianeae</taxon>
        <taxon>Nicotiana</taxon>
    </lineage>
</organism>
<gene>
    <name evidence="2" type="primary">LOC104224225</name>
</gene>
<accession>A0A1U7WIQ8</accession>
<evidence type="ECO:0000313" key="1">
    <source>
        <dbReference type="Proteomes" id="UP000189701"/>
    </source>
</evidence>
<dbReference type="SUPFAM" id="SSF57850">
    <property type="entry name" value="RING/U-box"/>
    <property type="match status" value="1"/>
</dbReference>
<evidence type="ECO:0000313" key="2">
    <source>
        <dbReference type="RefSeq" id="XP_009774130.1"/>
    </source>
</evidence>
<proteinExistence type="predicted"/>
<reference evidence="2" key="2">
    <citation type="submission" date="2025-08" db="UniProtKB">
        <authorList>
            <consortium name="RefSeq"/>
        </authorList>
    </citation>
    <scope>IDENTIFICATION</scope>
    <source>
        <tissue evidence="2">Leaf</tissue>
    </source>
</reference>
<dbReference type="Gene3D" id="1.20.120.1750">
    <property type="match status" value="1"/>
</dbReference>
<name>A0A1U7WIQ8_NICSY</name>
<sequence length="60" mass="7059">MGCGELRDENDVAFRVLAKRKKWKRCPKCRHFVELVDGCKAVRCKLVCCFLSSLFLFLKY</sequence>
<dbReference type="AlphaFoldDB" id="A0A1U7WIQ8"/>